<proteinExistence type="predicted"/>
<evidence type="ECO:0000313" key="2">
    <source>
        <dbReference type="Proteomes" id="UP000826661"/>
    </source>
</evidence>
<dbReference type="AlphaFoldDB" id="A0A8G0L8X9"/>
<name>A0A8G0L8X9_9HYPO</name>
<dbReference type="EMBL" id="CP075865">
    <property type="protein sequence ID" value="QYS96357.1"/>
    <property type="molecule type" value="Genomic_DNA"/>
</dbReference>
<protein>
    <submittedName>
        <fullName evidence="1">Uncharacterized protein</fullName>
    </submittedName>
</protein>
<keyword evidence="2" id="KW-1185">Reference proteome</keyword>
<organism evidence="1 2">
    <name type="scientific">Trichoderma simmonsii</name>
    <dbReference type="NCBI Taxonomy" id="1491479"/>
    <lineage>
        <taxon>Eukaryota</taxon>
        <taxon>Fungi</taxon>
        <taxon>Dikarya</taxon>
        <taxon>Ascomycota</taxon>
        <taxon>Pezizomycotina</taxon>
        <taxon>Sordariomycetes</taxon>
        <taxon>Hypocreomycetidae</taxon>
        <taxon>Hypocreales</taxon>
        <taxon>Hypocreaceae</taxon>
        <taxon>Trichoderma</taxon>
    </lineage>
</organism>
<reference evidence="1 2" key="1">
    <citation type="journal article" date="2021" name="BMC Genomics">
        <title>Telomere-to-telomere genome assembly of asparaginase-producing Trichoderma simmonsii.</title>
        <authorList>
            <person name="Chung D."/>
            <person name="Kwon Y.M."/>
            <person name="Yang Y."/>
        </authorList>
    </citation>
    <scope>NUCLEOTIDE SEQUENCE [LARGE SCALE GENOMIC DNA]</scope>
    <source>
        <strain evidence="1 2">GH-Sj1</strain>
    </source>
</reference>
<accession>A0A8G0L8X9</accession>
<sequence length="114" mass="12725">MKEGYSVLELEGVDDNFKDTKAPWIYHVAIAYPSLPGAVGRLRRRLPPFCWTGLGSQCLVAFVAFEYPQPDHYCLATALILSLSLTLSFSFLPSFSSFSFLDFIGWFGSGCTRI</sequence>
<dbReference type="Proteomes" id="UP000826661">
    <property type="component" value="Chromosome II"/>
</dbReference>
<gene>
    <name evidence="1" type="ORF">H0G86_003607</name>
</gene>
<evidence type="ECO:0000313" key="1">
    <source>
        <dbReference type="EMBL" id="QYS96357.1"/>
    </source>
</evidence>